<proteinExistence type="predicted"/>
<evidence type="ECO:0000313" key="3">
    <source>
        <dbReference type="Proteomes" id="UP000543005"/>
    </source>
</evidence>
<gene>
    <name evidence="2" type="ORF">HCC36_10865</name>
</gene>
<reference evidence="2 3" key="1">
    <citation type="submission" date="2020-03" db="EMBL/GenBank/DDBJ databases">
        <title>Soil Listeria distribution.</title>
        <authorList>
            <person name="Liao J."/>
            <person name="Wiedmann M."/>
        </authorList>
    </citation>
    <scope>NUCLEOTIDE SEQUENCE [LARGE SCALE GENOMIC DNA]</scope>
    <source>
        <strain evidence="2 3">FSL L7-0051</strain>
    </source>
</reference>
<evidence type="ECO:0000256" key="1">
    <source>
        <dbReference type="SAM" id="MobiDB-lite"/>
    </source>
</evidence>
<protein>
    <submittedName>
        <fullName evidence="2">Replication terminator protein</fullName>
    </submittedName>
</protein>
<dbReference type="AlphaFoldDB" id="A0A842G0T3"/>
<dbReference type="Proteomes" id="UP000543005">
    <property type="component" value="Unassembled WGS sequence"/>
</dbReference>
<organism evidence="2 3">
    <name type="scientific">Listeria booriae</name>
    <dbReference type="NCBI Taxonomy" id="1552123"/>
    <lineage>
        <taxon>Bacteria</taxon>
        <taxon>Bacillati</taxon>
        <taxon>Bacillota</taxon>
        <taxon>Bacilli</taxon>
        <taxon>Bacillales</taxon>
        <taxon>Listeriaceae</taxon>
        <taxon>Listeria</taxon>
    </lineage>
</organism>
<evidence type="ECO:0000313" key="2">
    <source>
        <dbReference type="EMBL" id="MBC2293729.1"/>
    </source>
</evidence>
<comment type="caution">
    <text evidence="2">The sequence shown here is derived from an EMBL/GenBank/DDBJ whole genome shotgun (WGS) entry which is preliminary data.</text>
</comment>
<feature type="region of interest" description="Disordered" evidence="1">
    <location>
        <begin position="109"/>
        <end position="132"/>
    </location>
</feature>
<sequence length="132" mass="14374">MEAKQIKLDEIADGAASALFEKAATEVMENIYDPNTDAAKKRKITLEFIFTPGKNRDQSTVTVQAKTSLQPIVPVETIVLIGIEKNGHVVSNELKSGVIGQGYMDVETGEVKDDTGKPVVDDSKVLDLRQTK</sequence>
<dbReference type="EMBL" id="JAARZT010000020">
    <property type="protein sequence ID" value="MBC2293729.1"/>
    <property type="molecule type" value="Genomic_DNA"/>
</dbReference>
<name>A0A842G0T3_9LIST</name>
<accession>A0A842G0T3</accession>
<dbReference type="RefSeq" id="WP_185629502.1">
    <property type="nucleotide sequence ID" value="NZ_JAARZT010000020.1"/>
</dbReference>